<dbReference type="GeneID" id="59350160"/>
<dbReference type="Proteomes" id="UP000636479">
    <property type="component" value="Unassembled WGS sequence"/>
</dbReference>
<sequence>MDAHHLPAYRLLLKEVEEDIANAQAHLNALESKRAEICQRLEAYKYPVLSLPNEIITEIFSQYLPEYPSCPPLTGPGSPTHLLGIYRLWRKIALKSPTLWRALEMDIENADAELANSWLQRSGSSFLSLNFDFEPFGPQHDGTPLLETILAHRKRWEYIHFRVASSYDAEIACISGEAPALVEADIASWGSDADWEAEPGPTSISFHNAPRLRSICVGDVRFTPQSIPWAQLTTVVLYYVAMTACIPVLAQAESLRYCRLVFKDISGVSQPQGVPLTLPRVEILVLLDPFRPHDPDSENNVLANLTLPSLQKLEISGCLLPYDNQNSVEAIRSLISRSACSLRHLRADIGFYTVADWAAAFPNIHVFHSTHSVIYNGTIWKLDDYWEEPDESGSLDSETI</sequence>
<dbReference type="InterPro" id="IPR032675">
    <property type="entry name" value="LRR_dom_sf"/>
</dbReference>
<organism evidence="2 3">
    <name type="scientific">Mycena indigotica</name>
    <dbReference type="NCBI Taxonomy" id="2126181"/>
    <lineage>
        <taxon>Eukaryota</taxon>
        <taxon>Fungi</taxon>
        <taxon>Dikarya</taxon>
        <taxon>Basidiomycota</taxon>
        <taxon>Agaricomycotina</taxon>
        <taxon>Agaricomycetes</taxon>
        <taxon>Agaricomycetidae</taxon>
        <taxon>Agaricales</taxon>
        <taxon>Marasmiineae</taxon>
        <taxon>Mycenaceae</taxon>
        <taxon>Mycena</taxon>
    </lineage>
</organism>
<dbReference type="EMBL" id="JACAZF010000009">
    <property type="protein sequence ID" value="KAF7295675.1"/>
    <property type="molecule type" value="Genomic_DNA"/>
</dbReference>
<evidence type="ECO:0000313" key="3">
    <source>
        <dbReference type="Proteomes" id="UP000636479"/>
    </source>
</evidence>
<accession>A0A8H6SD44</accession>
<dbReference type="RefSeq" id="XP_037217038.1">
    <property type="nucleotide sequence ID" value="XM_037367644.1"/>
</dbReference>
<gene>
    <name evidence="2" type="ORF">MIND_01107800</name>
</gene>
<evidence type="ECO:0000313" key="2">
    <source>
        <dbReference type="EMBL" id="KAF7295675.1"/>
    </source>
</evidence>
<name>A0A8H6SD44_9AGAR</name>
<keyword evidence="3" id="KW-1185">Reference proteome</keyword>
<evidence type="ECO:0000256" key="1">
    <source>
        <dbReference type="SAM" id="Coils"/>
    </source>
</evidence>
<protein>
    <submittedName>
        <fullName evidence="2">F-box domain-containing protein</fullName>
    </submittedName>
</protein>
<keyword evidence="1" id="KW-0175">Coiled coil</keyword>
<dbReference type="AlphaFoldDB" id="A0A8H6SD44"/>
<comment type="caution">
    <text evidence="2">The sequence shown here is derived from an EMBL/GenBank/DDBJ whole genome shotgun (WGS) entry which is preliminary data.</text>
</comment>
<feature type="coiled-coil region" evidence="1">
    <location>
        <begin position="13"/>
        <end position="40"/>
    </location>
</feature>
<dbReference type="Gene3D" id="3.80.10.10">
    <property type="entry name" value="Ribonuclease Inhibitor"/>
    <property type="match status" value="1"/>
</dbReference>
<reference evidence="2" key="1">
    <citation type="submission" date="2020-05" db="EMBL/GenBank/DDBJ databases">
        <title>Mycena genomes resolve the evolution of fungal bioluminescence.</title>
        <authorList>
            <person name="Tsai I.J."/>
        </authorList>
    </citation>
    <scope>NUCLEOTIDE SEQUENCE</scope>
    <source>
        <strain evidence="2">171206Taipei</strain>
    </source>
</reference>
<proteinExistence type="predicted"/>
<dbReference type="OrthoDB" id="3139566at2759"/>